<comment type="caution">
    <text evidence="1">The sequence shown here is derived from an EMBL/GenBank/DDBJ whole genome shotgun (WGS) entry which is preliminary data.</text>
</comment>
<dbReference type="EMBL" id="AMCI01001029">
    <property type="protein sequence ID" value="EJX06887.1"/>
    <property type="molecule type" value="Genomic_DNA"/>
</dbReference>
<dbReference type="AlphaFoldDB" id="J9GHD6"/>
<gene>
    <name evidence="1" type="ORF">EVA_05006</name>
</gene>
<sequence>MKISLVITRISLAIALILAIATLPHHHHHGEPCWGLEEMACDPSESHSHTDVPTSTPCSDNHCYLQAMKTFLLAERVHPICPICDLALFPDAIVLSPDFFISNLNIVIDLSCLRRRAAYTLFLKGDLR</sequence>
<organism evidence="1">
    <name type="scientific">gut metagenome</name>
    <dbReference type="NCBI Taxonomy" id="749906"/>
    <lineage>
        <taxon>unclassified sequences</taxon>
        <taxon>metagenomes</taxon>
        <taxon>organismal metagenomes</taxon>
    </lineage>
</organism>
<name>J9GHD6_9ZZZZ</name>
<reference evidence="1" key="1">
    <citation type="journal article" date="2012" name="PLoS ONE">
        <title>Gene sets for utilization of primary and secondary nutrition supplies in the distal gut of endangered iberian lynx.</title>
        <authorList>
            <person name="Alcaide M."/>
            <person name="Messina E."/>
            <person name="Richter M."/>
            <person name="Bargiela R."/>
            <person name="Peplies J."/>
            <person name="Huws S.A."/>
            <person name="Newbold C.J."/>
            <person name="Golyshin P.N."/>
            <person name="Simon M.A."/>
            <person name="Lopez G."/>
            <person name="Yakimov M.M."/>
            <person name="Ferrer M."/>
        </authorList>
    </citation>
    <scope>NUCLEOTIDE SEQUENCE</scope>
</reference>
<accession>J9GHD6</accession>
<proteinExistence type="predicted"/>
<evidence type="ECO:0000313" key="1">
    <source>
        <dbReference type="EMBL" id="EJX06887.1"/>
    </source>
</evidence>
<protein>
    <submittedName>
        <fullName evidence="1">Uncharacterized protein</fullName>
    </submittedName>
</protein>